<feature type="region of interest" description="Disordered" evidence="1">
    <location>
        <begin position="31"/>
        <end position="54"/>
    </location>
</feature>
<gene>
    <name evidence="2" type="ORF">METZ01_LOCUS153594</name>
</gene>
<organism evidence="2">
    <name type="scientific">marine metagenome</name>
    <dbReference type="NCBI Taxonomy" id="408172"/>
    <lineage>
        <taxon>unclassified sequences</taxon>
        <taxon>metagenomes</taxon>
        <taxon>ecological metagenomes</taxon>
    </lineage>
</organism>
<proteinExistence type="predicted"/>
<protein>
    <submittedName>
        <fullName evidence="2">Uncharacterized protein</fullName>
    </submittedName>
</protein>
<feature type="non-terminal residue" evidence="2">
    <location>
        <position position="54"/>
    </location>
</feature>
<sequence>SEVTIAMTVSTVAMTAWDKAGFLSAAWDRMPGRQSTRRGSPQWILKAPRRERSR</sequence>
<reference evidence="2" key="1">
    <citation type="submission" date="2018-05" db="EMBL/GenBank/DDBJ databases">
        <authorList>
            <person name="Lanie J.A."/>
            <person name="Ng W.-L."/>
            <person name="Kazmierczak K.M."/>
            <person name="Andrzejewski T.M."/>
            <person name="Davidsen T.M."/>
            <person name="Wayne K.J."/>
            <person name="Tettelin H."/>
            <person name="Glass J.I."/>
            <person name="Rusch D."/>
            <person name="Podicherti R."/>
            <person name="Tsui H.-C.T."/>
            <person name="Winkler M.E."/>
        </authorList>
    </citation>
    <scope>NUCLEOTIDE SEQUENCE</scope>
</reference>
<dbReference type="EMBL" id="UINC01025342">
    <property type="protein sequence ID" value="SVB00740.1"/>
    <property type="molecule type" value="Genomic_DNA"/>
</dbReference>
<evidence type="ECO:0000313" key="2">
    <source>
        <dbReference type="EMBL" id="SVB00740.1"/>
    </source>
</evidence>
<name>A0A382AGP6_9ZZZZ</name>
<feature type="non-terminal residue" evidence="2">
    <location>
        <position position="1"/>
    </location>
</feature>
<dbReference type="AlphaFoldDB" id="A0A382AGP6"/>
<accession>A0A382AGP6</accession>
<evidence type="ECO:0000256" key="1">
    <source>
        <dbReference type="SAM" id="MobiDB-lite"/>
    </source>
</evidence>